<feature type="transmembrane region" description="Helical" evidence="1">
    <location>
        <begin position="96"/>
        <end position="115"/>
    </location>
</feature>
<evidence type="ECO:0000256" key="1">
    <source>
        <dbReference type="SAM" id="Phobius"/>
    </source>
</evidence>
<feature type="transmembrane region" description="Helical" evidence="1">
    <location>
        <begin position="121"/>
        <end position="139"/>
    </location>
</feature>
<dbReference type="RefSeq" id="WP_285575834.1">
    <property type="nucleotide sequence ID" value="NZ_BSDE01000005.1"/>
</dbReference>
<name>A0ABQ5QHX3_9BACT</name>
<feature type="transmembrane region" description="Helical" evidence="1">
    <location>
        <begin position="49"/>
        <end position="70"/>
    </location>
</feature>
<gene>
    <name evidence="2" type="ORF">GETHLI_25180</name>
</gene>
<keyword evidence="1" id="KW-0812">Transmembrane</keyword>
<evidence type="ECO:0000313" key="3">
    <source>
        <dbReference type="Proteomes" id="UP001165069"/>
    </source>
</evidence>
<protein>
    <submittedName>
        <fullName evidence="2">Uncharacterized protein</fullName>
    </submittedName>
</protein>
<dbReference type="Proteomes" id="UP001165069">
    <property type="component" value="Unassembled WGS sequence"/>
</dbReference>
<keyword evidence="3" id="KW-1185">Reference proteome</keyword>
<sequence length="151" mass="16791">MKEDAQGLRRAHRLAYALGLLLCLGTPALIAGLILSGVVPPGLERPEGIYQQVGYLFTGLVFLSGAWVWWRRGRVLREFKAQPEAQRPATILRESLMYAAAFELSSLCGLVYWTLVGTQAARHAWGFILLTPVLFLALVPRLGHWMESLDS</sequence>
<keyword evidence="1" id="KW-1133">Transmembrane helix</keyword>
<comment type="caution">
    <text evidence="2">The sequence shown here is derived from an EMBL/GenBank/DDBJ whole genome shotgun (WGS) entry which is preliminary data.</text>
</comment>
<dbReference type="EMBL" id="BSDE01000005">
    <property type="protein sequence ID" value="GLH74016.1"/>
    <property type="molecule type" value="Genomic_DNA"/>
</dbReference>
<organism evidence="2 3">
    <name type="scientific">Geothrix limicola</name>
    <dbReference type="NCBI Taxonomy" id="2927978"/>
    <lineage>
        <taxon>Bacteria</taxon>
        <taxon>Pseudomonadati</taxon>
        <taxon>Acidobacteriota</taxon>
        <taxon>Holophagae</taxon>
        <taxon>Holophagales</taxon>
        <taxon>Holophagaceae</taxon>
        <taxon>Geothrix</taxon>
    </lineage>
</organism>
<keyword evidence="1" id="KW-0472">Membrane</keyword>
<feature type="transmembrane region" description="Helical" evidence="1">
    <location>
        <begin position="14"/>
        <end position="37"/>
    </location>
</feature>
<proteinExistence type="predicted"/>
<reference evidence="2 3" key="1">
    <citation type="journal article" date="2023" name="Antonie Van Leeuwenhoek">
        <title>Mesoterricola silvestris gen. nov., sp. nov., Mesoterricola sediminis sp. nov., Geothrix oryzae sp. nov., Geothrix edaphica sp. nov., Geothrix rubra sp. nov., and Geothrix limicola sp. nov., six novel members of Acidobacteriota isolated from soils.</title>
        <authorList>
            <person name="Itoh H."/>
            <person name="Sugisawa Y."/>
            <person name="Mise K."/>
            <person name="Xu Z."/>
            <person name="Kuniyasu M."/>
            <person name="Ushijima N."/>
            <person name="Kawano K."/>
            <person name="Kobayashi E."/>
            <person name="Shiratori Y."/>
            <person name="Masuda Y."/>
            <person name="Senoo K."/>
        </authorList>
    </citation>
    <scope>NUCLEOTIDE SEQUENCE [LARGE SCALE GENOMIC DNA]</scope>
    <source>
        <strain evidence="2 3">Red804</strain>
    </source>
</reference>
<accession>A0ABQ5QHX3</accession>
<evidence type="ECO:0000313" key="2">
    <source>
        <dbReference type="EMBL" id="GLH74016.1"/>
    </source>
</evidence>